<evidence type="ECO:0000256" key="1">
    <source>
        <dbReference type="SAM" id="MobiDB-lite"/>
    </source>
</evidence>
<name>A0A8H3J6I9_9LECA</name>
<accession>A0A8H3J6I9</accession>
<dbReference type="AlphaFoldDB" id="A0A8H3J6I9"/>
<protein>
    <submittedName>
        <fullName evidence="2">Uncharacterized protein</fullName>
    </submittedName>
</protein>
<feature type="region of interest" description="Disordered" evidence="1">
    <location>
        <begin position="1"/>
        <end position="29"/>
    </location>
</feature>
<proteinExistence type="predicted"/>
<comment type="caution">
    <text evidence="2">The sequence shown here is derived from an EMBL/GenBank/DDBJ whole genome shotgun (WGS) entry which is preliminary data.</text>
</comment>
<dbReference type="OrthoDB" id="69177at2759"/>
<reference evidence="2" key="1">
    <citation type="submission" date="2021-03" db="EMBL/GenBank/DDBJ databases">
        <authorList>
            <person name="Tagirdzhanova G."/>
        </authorList>
    </citation>
    <scope>NUCLEOTIDE SEQUENCE</scope>
</reference>
<dbReference type="EMBL" id="CAJPDR010000671">
    <property type="protein sequence ID" value="CAF9941577.1"/>
    <property type="molecule type" value="Genomic_DNA"/>
</dbReference>
<keyword evidence="3" id="KW-1185">Reference proteome</keyword>
<evidence type="ECO:0000313" key="3">
    <source>
        <dbReference type="Proteomes" id="UP000664203"/>
    </source>
</evidence>
<gene>
    <name evidence="2" type="ORF">ALECFALPRED_009229</name>
</gene>
<sequence>MPRGSRGRASINTKRKRPEEREPVPDWPTLQPLLPTTDLALETLLEDQIILIRNLFTSALCKKYVSFLSSLPLITTPAKAKEGEAIRVNDRIQFDDPTFAEQLWGSTGLGSLISGSAENGDPDGLTHEGAKKLWGGEVCGLNSRIRIYRYGTFPYLNQVAGFTSSPFTACSVNL</sequence>
<organism evidence="2 3">
    <name type="scientific">Alectoria fallacina</name>
    <dbReference type="NCBI Taxonomy" id="1903189"/>
    <lineage>
        <taxon>Eukaryota</taxon>
        <taxon>Fungi</taxon>
        <taxon>Dikarya</taxon>
        <taxon>Ascomycota</taxon>
        <taxon>Pezizomycotina</taxon>
        <taxon>Lecanoromycetes</taxon>
        <taxon>OSLEUM clade</taxon>
        <taxon>Lecanoromycetidae</taxon>
        <taxon>Lecanorales</taxon>
        <taxon>Lecanorineae</taxon>
        <taxon>Parmeliaceae</taxon>
        <taxon>Alectoria</taxon>
    </lineage>
</organism>
<evidence type="ECO:0000313" key="2">
    <source>
        <dbReference type="EMBL" id="CAF9941577.1"/>
    </source>
</evidence>
<dbReference type="Proteomes" id="UP000664203">
    <property type="component" value="Unassembled WGS sequence"/>
</dbReference>